<dbReference type="PROSITE" id="PS50920">
    <property type="entry name" value="SOLCAR"/>
    <property type="match status" value="3"/>
</dbReference>
<organism evidence="10 11">
    <name type="scientific">Tilletiopsis washingtonensis</name>
    <dbReference type="NCBI Taxonomy" id="58919"/>
    <lineage>
        <taxon>Eukaryota</taxon>
        <taxon>Fungi</taxon>
        <taxon>Dikarya</taxon>
        <taxon>Basidiomycota</taxon>
        <taxon>Ustilaginomycotina</taxon>
        <taxon>Exobasidiomycetes</taxon>
        <taxon>Entylomatales</taxon>
        <taxon>Entylomatales incertae sedis</taxon>
        <taxon>Tilletiopsis</taxon>
    </lineage>
</organism>
<evidence type="ECO:0000256" key="6">
    <source>
        <dbReference type="ARBA" id="ARBA00022989"/>
    </source>
</evidence>
<keyword evidence="5" id="KW-0677">Repeat</keyword>
<feature type="non-terminal residue" evidence="10">
    <location>
        <position position="275"/>
    </location>
</feature>
<dbReference type="GeneID" id="37267451"/>
<comment type="subcellular location">
    <subcellularLocation>
        <location evidence="1">Membrane</location>
        <topology evidence="1">Multi-pass membrane protein</topology>
    </subcellularLocation>
</comment>
<dbReference type="InterPro" id="IPR050391">
    <property type="entry name" value="Mito_Metabolite_Transporter"/>
</dbReference>
<proteinExistence type="inferred from homology"/>
<reference evidence="10 11" key="1">
    <citation type="journal article" date="2018" name="Mol. Biol. Evol.">
        <title>Broad Genomic Sampling Reveals a Smut Pathogenic Ancestry of the Fungal Clade Ustilaginomycotina.</title>
        <authorList>
            <person name="Kijpornyongpan T."/>
            <person name="Mondo S.J."/>
            <person name="Barry K."/>
            <person name="Sandor L."/>
            <person name="Lee J."/>
            <person name="Lipzen A."/>
            <person name="Pangilinan J."/>
            <person name="LaButti K."/>
            <person name="Hainaut M."/>
            <person name="Henrissat B."/>
            <person name="Grigoriev I.V."/>
            <person name="Spatafora J.W."/>
            <person name="Aime M.C."/>
        </authorList>
    </citation>
    <scope>NUCLEOTIDE SEQUENCE [LARGE SCALE GENOMIC DNA]</scope>
    <source>
        <strain evidence="10 11">MCA 4186</strain>
    </source>
</reference>
<keyword evidence="3 9" id="KW-0813">Transport</keyword>
<dbReference type="InterPro" id="IPR018108">
    <property type="entry name" value="MCP_transmembrane"/>
</dbReference>
<dbReference type="RefSeq" id="XP_025598669.1">
    <property type="nucleotide sequence ID" value="XM_025739905.1"/>
</dbReference>
<evidence type="ECO:0000256" key="7">
    <source>
        <dbReference type="ARBA" id="ARBA00023136"/>
    </source>
</evidence>
<dbReference type="GO" id="GO:0016020">
    <property type="term" value="C:membrane"/>
    <property type="evidence" value="ECO:0007669"/>
    <property type="project" value="UniProtKB-SubCell"/>
</dbReference>
<evidence type="ECO:0000256" key="9">
    <source>
        <dbReference type="RuleBase" id="RU000488"/>
    </source>
</evidence>
<dbReference type="SUPFAM" id="SSF103506">
    <property type="entry name" value="Mitochondrial carrier"/>
    <property type="match status" value="1"/>
</dbReference>
<dbReference type="Gene3D" id="1.50.40.10">
    <property type="entry name" value="Mitochondrial carrier domain"/>
    <property type="match status" value="1"/>
</dbReference>
<dbReference type="Proteomes" id="UP000245946">
    <property type="component" value="Unassembled WGS sequence"/>
</dbReference>
<evidence type="ECO:0000256" key="3">
    <source>
        <dbReference type="ARBA" id="ARBA00022448"/>
    </source>
</evidence>
<evidence type="ECO:0000256" key="5">
    <source>
        <dbReference type="ARBA" id="ARBA00022737"/>
    </source>
</evidence>
<dbReference type="PANTHER" id="PTHR45618">
    <property type="entry name" value="MITOCHONDRIAL DICARBOXYLATE CARRIER-RELATED"/>
    <property type="match status" value="1"/>
</dbReference>
<dbReference type="EMBL" id="KZ819291">
    <property type="protein sequence ID" value="PWN98390.1"/>
    <property type="molecule type" value="Genomic_DNA"/>
</dbReference>
<name>A0A316Z9H1_9BASI</name>
<feature type="repeat" description="Solcar" evidence="8">
    <location>
        <begin position="3"/>
        <end position="82"/>
    </location>
</feature>
<sequence length="275" mass="29729">KPYPFWLGGASACCAATITHPLDLTKYRLQTATVKQGMVKTMVDTVKGDGITALWHGVSGTWLRQASYSITRFAVYEKTKESFVTPDKPKPTSLELAFAAGLGGGVASIVGCPAEVRMTSDLNRPVAERYAYPDAVRGLVQLVRAEGLSKLTLGMGPNVAKGVFLNVGQMAGYDFSKDVIQRSGLLPDSLVVTAATFCAGTAATTFAQPVDFIKSRVQAAKGNTSALALVREAIKKDGPLVMMRGFVPAWIRLQPQSTLLFFFFEYFKGMIDKQR</sequence>
<evidence type="ECO:0000256" key="8">
    <source>
        <dbReference type="PROSITE-ProRule" id="PRU00282"/>
    </source>
</evidence>
<evidence type="ECO:0000256" key="4">
    <source>
        <dbReference type="ARBA" id="ARBA00022692"/>
    </source>
</evidence>
<evidence type="ECO:0000313" key="10">
    <source>
        <dbReference type="EMBL" id="PWN98390.1"/>
    </source>
</evidence>
<comment type="similarity">
    <text evidence="2 9">Belongs to the mitochondrial carrier (TC 2.A.29) family.</text>
</comment>
<accession>A0A316Z9H1</accession>
<dbReference type="OrthoDB" id="448427at2759"/>
<dbReference type="Pfam" id="PF00153">
    <property type="entry name" value="Mito_carr"/>
    <property type="match status" value="3"/>
</dbReference>
<dbReference type="InterPro" id="IPR023395">
    <property type="entry name" value="MCP_dom_sf"/>
</dbReference>
<keyword evidence="6" id="KW-1133">Transmembrane helix</keyword>
<keyword evidence="7 8" id="KW-0472">Membrane</keyword>
<feature type="repeat" description="Solcar" evidence="8">
    <location>
        <begin position="187"/>
        <end position="270"/>
    </location>
</feature>
<feature type="repeat" description="Solcar" evidence="8">
    <location>
        <begin position="91"/>
        <end position="179"/>
    </location>
</feature>
<keyword evidence="4 8" id="KW-0812">Transmembrane</keyword>
<evidence type="ECO:0000256" key="2">
    <source>
        <dbReference type="ARBA" id="ARBA00006375"/>
    </source>
</evidence>
<gene>
    <name evidence="10" type="ORF">FA09DRAFT_286523</name>
</gene>
<dbReference type="AlphaFoldDB" id="A0A316Z9H1"/>
<keyword evidence="11" id="KW-1185">Reference proteome</keyword>
<evidence type="ECO:0000256" key="1">
    <source>
        <dbReference type="ARBA" id="ARBA00004141"/>
    </source>
</evidence>
<feature type="non-terminal residue" evidence="10">
    <location>
        <position position="1"/>
    </location>
</feature>
<evidence type="ECO:0000313" key="11">
    <source>
        <dbReference type="Proteomes" id="UP000245946"/>
    </source>
</evidence>
<protein>
    <submittedName>
        <fullName evidence="10">Mitochondrial carrier</fullName>
    </submittedName>
</protein>